<dbReference type="InterPro" id="IPR001763">
    <property type="entry name" value="Rhodanese-like_dom"/>
</dbReference>
<dbReference type="InterPro" id="IPR036873">
    <property type="entry name" value="Rhodanese-like_dom_sf"/>
</dbReference>
<dbReference type="GO" id="GO:0006749">
    <property type="term" value="P:glutathione metabolic process"/>
    <property type="evidence" value="ECO:0007669"/>
    <property type="project" value="InterPro"/>
</dbReference>
<comment type="caution">
    <text evidence="3">The sequence shown here is derived from an EMBL/GenBank/DDBJ whole genome shotgun (WGS) entry which is preliminary data.</text>
</comment>
<keyword evidence="4" id="KW-1185">Reference proteome</keyword>
<dbReference type="EMBL" id="LNZA01000001">
    <property type="protein sequence ID" value="KTD73422.1"/>
    <property type="molecule type" value="Genomic_DNA"/>
</dbReference>
<feature type="domain" description="Rhodanese" evidence="2">
    <location>
        <begin position="362"/>
        <end position="450"/>
    </location>
</feature>
<dbReference type="InterPro" id="IPR036866">
    <property type="entry name" value="RibonucZ/Hydroxyglut_hydro"/>
</dbReference>
<dbReference type="PATRIC" id="fig|40335.7.peg.1349"/>
<dbReference type="SMART" id="SM00450">
    <property type="entry name" value="RHOD"/>
    <property type="match status" value="2"/>
</dbReference>
<evidence type="ECO:0000256" key="1">
    <source>
        <dbReference type="ARBA" id="ARBA00022723"/>
    </source>
</evidence>
<dbReference type="Gene3D" id="3.40.250.10">
    <property type="entry name" value="Rhodanese-like domain"/>
    <property type="match status" value="2"/>
</dbReference>
<evidence type="ECO:0000259" key="2">
    <source>
        <dbReference type="PROSITE" id="PS50206"/>
    </source>
</evidence>
<evidence type="ECO:0000313" key="3">
    <source>
        <dbReference type="EMBL" id="KTD73422.1"/>
    </source>
</evidence>
<dbReference type="Gene3D" id="3.60.15.10">
    <property type="entry name" value="Ribonuclease Z/Hydroxyacylglutathione hydrolase-like"/>
    <property type="match status" value="1"/>
</dbReference>
<name>A0A0W0ZWG3_9GAMM</name>
<keyword evidence="1" id="KW-0479">Metal-binding</keyword>
<dbReference type="InterPro" id="IPR001279">
    <property type="entry name" value="Metallo-B-lactamas"/>
</dbReference>
<dbReference type="SMART" id="SM00849">
    <property type="entry name" value="Lactamase_B"/>
    <property type="match status" value="1"/>
</dbReference>
<protein>
    <submittedName>
        <fullName evidence="3">Putative glyoxalase II family protein</fullName>
    </submittedName>
</protein>
<dbReference type="PANTHER" id="PTHR43084">
    <property type="entry name" value="PERSULFIDE DIOXYGENASE ETHE1"/>
    <property type="match status" value="1"/>
</dbReference>
<dbReference type="Pfam" id="PF00581">
    <property type="entry name" value="Rhodanese"/>
    <property type="match status" value="2"/>
</dbReference>
<dbReference type="AlphaFoldDB" id="A0A0W0ZWG3"/>
<dbReference type="SUPFAM" id="SSF52821">
    <property type="entry name" value="Rhodanese/Cell cycle control phosphatase"/>
    <property type="match status" value="2"/>
</dbReference>
<dbReference type="CDD" id="cd00158">
    <property type="entry name" value="RHOD"/>
    <property type="match status" value="2"/>
</dbReference>
<dbReference type="GO" id="GO:0070813">
    <property type="term" value="P:hydrogen sulfide metabolic process"/>
    <property type="evidence" value="ECO:0007669"/>
    <property type="project" value="TreeGrafter"/>
</dbReference>
<organism evidence="3 4">
    <name type="scientific">Legionella tucsonensis</name>
    <dbReference type="NCBI Taxonomy" id="40335"/>
    <lineage>
        <taxon>Bacteria</taxon>
        <taxon>Pseudomonadati</taxon>
        <taxon>Pseudomonadota</taxon>
        <taxon>Gammaproteobacteria</taxon>
        <taxon>Legionellales</taxon>
        <taxon>Legionellaceae</taxon>
        <taxon>Legionella</taxon>
    </lineage>
</organism>
<proteinExistence type="predicted"/>
<accession>A0A0W0ZWG3</accession>
<dbReference type="SUPFAM" id="SSF56281">
    <property type="entry name" value="Metallo-hydrolase/oxidoreductase"/>
    <property type="match status" value="1"/>
</dbReference>
<dbReference type="InterPro" id="IPR044528">
    <property type="entry name" value="POD-like_MBL-fold"/>
</dbReference>
<dbReference type="OrthoDB" id="9784009at2"/>
<dbReference type="InterPro" id="IPR051682">
    <property type="entry name" value="Mito_Persulfide_Diox"/>
</dbReference>
<dbReference type="FunFam" id="3.60.15.10:FF:000030">
    <property type="entry name" value="Metallo-beta-lactamase family protein"/>
    <property type="match status" value="1"/>
</dbReference>
<dbReference type="Pfam" id="PF00753">
    <property type="entry name" value="Lactamase_B"/>
    <property type="match status" value="1"/>
</dbReference>
<gene>
    <name evidence="3" type="ORF">Ltuc_1269</name>
</gene>
<dbReference type="PROSITE" id="PS50206">
    <property type="entry name" value="RHODANESE_3"/>
    <property type="match status" value="2"/>
</dbReference>
<feature type="domain" description="Rhodanese" evidence="2">
    <location>
        <begin position="258"/>
        <end position="347"/>
    </location>
</feature>
<dbReference type="CDD" id="cd07724">
    <property type="entry name" value="POD-like_MBL-fold"/>
    <property type="match status" value="1"/>
</dbReference>
<dbReference type="RefSeq" id="WP_058520456.1">
    <property type="nucleotide sequence ID" value="NZ_CAAAIP010000001.1"/>
</dbReference>
<dbReference type="Proteomes" id="UP000054693">
    <property type="component" value="Unassembled WGS sequence"/>
</dbReference>
<sequence length="451" mass="50796">MFIEQFYDDGLAHLSYLIGDEQKAIVIDPHLDVDDYLDFAHKKNVRIIHIFETHRNEDYVIGSRALSAMTGADIFHGKNLHFQYGHPVKEDDLFKMNQMEIRVLETPGHTGESISLVLYDKSSSDAPFAVFTGDALFVGSVGRTDLWKTRTEAAGELYDSILKKILPLGDHVLLYPAHGAGSVCGDGIGARNFSTLGYEKKYNKSLQVKNKQAFIDAQKDRQFEIPPYFKEMEKRNQNGPDVFKTLPKLAPVSISDLKDKKAQIIDIRSPEAYAGVAIPDSISIPAQMISKFAGWFIDYNKDIILIAENEHMMGDAVRQLVRLGYKKFLGWFPGLHAWEITGKSYWHTPAIHAMEVKERIKQDKPFTLLDVRSDNEWKSGHLPGAKHVYIGELLDHLKEMNKDTTITTFCGSGQRATIAASLLKKHQFENIEICFGSMAACKEVGCPIEKS</sequence>
<dbReference type="GO" id="GO:0046872">
    <property type="term" value="F:metal ion binding"/>
    <property type="evidence" value="ECO:0007669"/>
    <property type="project" value="UniProtKB-KW"/>
</dbReference>
<dbReference type="PANTHER" id="PTHR43084:SF1">
    <property type="entry name" value="PERSULFIDE DIOXYGENASE ETHE1, MITOCHONDRIAL"/>
    <property type="match status" value="1"/>
</dbReference>
<reference evidence="3 4" key="1">
    <citation type="submission" date="2015-11" db="EMBL/GenBank/DDBJ databases">
        <title>Genomic analysis of 38 Legionella species identifies large and diverse effector repertoires.</title>
        <authorList>
            <person name="Burstein D."/>
            <person name="Amaro F."/>
            <person name="Zusman T."/>
            <person name="Lifshitz Z."/>
            <person name="Cohen O."/>
            <person name="Gilbert J.A."/>
            <person name="Pupko T."/>
            <person name="Shuman H.A."/>
            <person name="Segal G."/>
        </authorList>
    </citation>
    <scope>NUCLEOTIDE SEQUENCE [LARGE SCALE GENOMIC DNA]</scope>
    <source>
        <strain evidence="3 4">ATCC 49180</strain>
    </source>
</reference>
<dbReference type="STRING" id="40335.Ltuc_1269"/>
<evidence type="ECO:0000313" key="4">
    <source>
        <dbReference type="Proteomes" id="UP000054693"/>
    </source>
</evidence>
<dbReference type="GO" id="GO:0050313">
    <property type="term" value="F:sulfur dioxygenase activity"/>
    <property type="evidence" value="ECO:0007669"/>
    <property type="project" value="InterPro"/>
</dbReference>